<evidence type="ECO:0000313" key="5">
    <source>
        <dbReference type="EMBL" id="KAK0617539.1"/>
    </source>
</evidence>
<dbReference type="InterPro" id="IPR010730">
    <property type="entry name" value="HET"/>
</dbReference>
<feature type="repeat" description="ANK" evidence="1">
    <location>
        <begin position="917"/>
        <end position="949"/>
    </location>
</feature>
<dbReference type="SMART" id="SM00248">
    <property type="entry name" value="ANK"/>
    <property type="match status" value="7"/>
</dbReference>
<evidence type="ECO:0000259" key="3">
    <source>
        <dbReference type="Pfam" id="PF06985"/>
    </source>
</evidence>
<dbReference type="PANTHER" id="PTHR10622">
    <property type="entry name" value="HET DOMAIN-CONTAINING PROTEIN"/>
    <property type="match status" value="1"/>
</dbReference>
<keyword evidence="6" id="KW-1185">Reference proteome</keyword>
<dbReference type="InterPro" id="IPR058525">
    <property type="entry name" value="DUF8212"/>
</dbReference>
<feature type="repeat" description="ANK" evidence="1">
    <location>
        <begin position="950"/>
        <end position="982"/>
    </location>
</feature>
<dbReference type="SUPFAM" id="SSF48403">
    <property type="entry name" value="Ankyrin repeat"/>
    <property type="match status" value="1"/>
</dbReference>
<organism evidence="5 6">
    <name type="scientific">Immersiella caudata</name>
    <dbReference type="NCBI Taxonomy" id="314043"/>
    <lineage>
        <taxon>Eukaryota</taxon>
        <taxon>Fungi</taxon>
        <taxon>Dikarya</taxon>
        <taxon>Ascomycota</taxon>
        <taxon>Pezizomycotina</taxon>
        <taxon>Sordariomycetes</taxon>
        <taxon>Sordariomycetidae</taxon>
        <taxon>Sordariales</taxon>
        <taxon>Lasiosphaeriaceae</taxon>
        <taxon>Immersiella</taxon>
    </lineage>
</organism>
<dbReference type="Pfam" id="PF06985">
    <property type="entry name" value="HET"/>
    <property type="match status" value="1"/>
</dbReference>
<gene>
    <name evidence="5" type="ORF">B0T14DRAFT_272484</name>
</gene>
<dbReference type="Pfam" id="PF26640">
    <property type="entry name" value="DUF8212"/>
    <property type="match status" value="1"/>
</dbReference>
<dbReference type="Pfam" id="PF12796">
    <property type="entry name" value="Ank_2"/>
    <property type="match status" value="1"/>
</dbReference>
<feature type="region of interest" description="Disordered" evidence="2">
    <location>
        <begin position="1119"/>
        <end position="1143"/>
    </location>
</feature>
<dbReference type="PANTHER" id="PTHR10622:SF10">
    <property type="entry name" value="HET DOMAIN-CONTAINING PROTEIN"/>
    <property type="match status" value="1"/>
</dbReference>
<dbReference type="InterPro" id="IPR036770">
    <property type="entry name" value="Ankyrin_rpt-contain_sf"/>
</dbReference>
<evidence type="ECO:0008006" key="7">
    <source>
        <dbReference type="Google" id="ProtNLM"/>
    </source>
</evidence>
<feature type="domain" description="DUF8212" evidence="4">
    <location>
        <begin position="277"/>
        <end position="299"/>
    </location>
</feature>
<name>A0AA40BXT4_9PEZI</name>
<dbReference type="Gene3D" id="1.25.40.20">
    <property type="entry name" value="Ankyrin repeat-containing domain"/>
    <property type="match status" value="2"/>
</dbReference>
<protein>
    <recommendedName>
        <fullName evidence="7">Heterokaryon incompatibility domain-containing protein</fullName>
    </recommendedName>
</protein>
<dbReference type="Proteomes" id="UP001175000">
    <property type="component" value="Unassembled WGS sequence"/>
</dbReference>
<keyword evidence="1" id="KW-0040">ANK repeat</keyword>
<comment type="caution">
    <text evidence="5">The sequence shown here is derived from an EMBL/GenBank/DDBJ whole genome shotgun (WGS) entry which is preliminary data.</text>
</comment>
<dbReference type="EMBL" id="JAULSU010000005">
    <property type="protein sequence ID" value="KAK0617539.1"/>
    <property type="molecule type" value="Genomic_DNA"/>
</dbReference>
<dbReference type="PROSITE" id="PS50297">
    <property type="entry name" value="ANK_REP_REGION"/>
    <property type="match status" value="3"/>
</dbReference>
<proteinExistence type="predicted"/>
<evidence type="ECO:0000256" key="1">
    <source>
        <dbReference type="PROSITE-ProRule" id="PRU00023"/>
    </source>
</evidence>
<dbReference type="AlphaFoldDB" id="A0AA40BXT4"/>
<accession>A0AA40BXT4</accession>
<evidence type="ECO:0000313" key="6">
    <source>
        <dbReference type="Proteomes" id="UP001175000"/>
    </source>
</evidence>
<dbReference type="InterPro" id="IPR002110">
    <property type="entry name" value="Ankyrin_rpt"/>
</dbReference>
<sequence length="1143" mass="128032">MRLIDTTTLRLVSKHDGDLPNYAILSHTWGTDDDEVSFQDLQDLSSSRVRQPNGPFAHRITKKPGFAKIKDSARLAKSQGFQYIWIDTCCINKTSSAELSEAINSMFRWYRNAAVCYAFLDDVSAELDVEYREFLSHFGKLHEFGDRSSQSQRRVFDNPSIVESLRYSRWFTRGWTLQELIAPFNVEFYSRDWRLLGTKLDNRPKTAPERSFPTLISIITGVDLAILEGKLDLEDLSIANRMRWAARRQTTRIEDKAYCLMGIFGVNMPLLYGEGNRAFIRLQEEILKSTDDESIFVWQCPPSDPLRFQVSGLLALEPSYFGEADAKPLPRDTSRVTAPFTMTNAGLHLHVLLVPANSTEGLPPTGDDLVDNDYLAILSCAPIRRGGDYYRAAVHLTSLGGDLYARISPETLAYIPSTTLRATQAMDGWKYIYVKQPPSYSLPDIALDPASFKASSDVYEKGDGVVTLLDYYPTQPLTDSLTFKSTTALRNSVLGAFRYRSPSRHDLQVDIFVGLVPGRQGSRQLWCAQQQVSGKTTLQRAAIQFDSSPFTKRGSQFQQDSHSFYDLSAQVKTSRSYSRTNICLSLSYVTELPDMSYINDIENHPWVSRAQGKFVMYEELDAGDAAMDGEGYAPDGLHWDRPSAEDALHHLVEPLFVEDAFETGLGLTTQAVQRARIRVARIRSRQLSQVIGLAKRTEICLEKTQEMEPEGAEAVRIFHSLLLAKACIKEDLQAASELLASPLSGATVEAQTYLKETPELSLWHGFFRNFRPIHWAAIFGHSDILPILAKHNVDMFSTTATRLTAAHLAVVANNVDFLRRLFEICPTGWEEEVNLFETREPLAHLVAAYVKSEGVADILDYFMNTEELDGTRRWTNSWYNSLRETPLHRAAAMGNTAAVEAILTRANTSSIDPRDRHDRTPLWHACATGEHEVVELLLRHLADAEIRDADGMSALEAACRGGQAKTVQTLIQDGVEITRRGMQSLNPSRISAIHLAAIAGNSETIRLLLDHGERPGLVATFHQPESGSTSVTDPLLIAVANGWRDCVKVLLDAGCSRDLPPHAELIAIPLVNDKSNHPRVSLIRSKSIIQVAEFYGRHSLAAHLRILAHTDYFGRRDIPIPRDREPDMESEVSIPDSKVFVPE</sequence>
<dbReference type="PROSITE" id="PS50088">
    <property type="entry name" value="ANK_REPEAT"/>
    <property type="match status" value="3"/>
</dbReference>
<feature type="domain" description="Heterokaryon incompatibility" evidence="3">
    <location>
        <begin position="22"/>
        <end position="179"/>
    </location>
</feature>
<reference evidence="5" key="1">
    <citation type="submission" date="2023-06" db="EMBL/GenBank/DDBJ databases">
        <title>Genome-scale phylogeny and comparative genomics of the fungal order Sordariales.</title>
        <authorList>
            <consortium name="Lawrence Berkeley National Laboratory"/>
            <person name="Hensen N."/>
            <person name="Bonometti L."/>
            <person name="Westerberg I."/>
            <person name="Brannstrom I.O."/>
            <person name="Guillou S."/>
            <person name="Cros-Aarteil S."/>
            <person name="Calhoun S."/>
            <person name="Haridas S."/>
            <person name="Kuo A."/>
            <person name="Mondo S."/>
            <person name="Pangilinan J."/>
            <person name="Riley R."/>
            <person name="Labutti K."/>
            <person name="Andreopoulos B."/>
            <person name="Lipzen A."/>
            <person name="Chen C."/>
            <person name="Yanf M."/>
            <person name="Daum C."/>
            <person name="Ng V."/>
            <person name="Clum A."/>
            <person name="Steindorff A."/>
            <person name="Ohm R."/>
            <person name="Martin F."/>
            <person name="Silar P."/>
            <person name="Natvig D."/>
            <person name="Lalanne C."/>
            <person name="Gautier V."/>
            <person name="Ament-Velasquez S.L."/>
            <person name="Kruys A."/>
            <person name="Hutchinson M.I."/>
            <person name="Powell A.J."/>
            <person name="Barry K."/>
            <person name="Miller A.N."/>
            <person name="Grigoriev I.V."/>
            <person name="Debuchy R."/>
            <person name="Gladieux P."/>
            <person name="Thoren M.H."/>
            <person name="Johannesson H."/>
        </authorList>
    </citation>
    <scope>NUCLEOTIDE SEQUENCE</scope>
    <source>
        <strain evidence="5">CBS 606.72</strain>
    </source>
</reference>
<evidence type="ECO:0000256" key="2">
    <source>
        <dbReference type="SAM" id="MobiDB-lite"/>
    </source>
</evidence>
<feature type="repeat" description="ANK" evidence="1">
    <location>
        <begin position="988"/>
        <end position="1012"/>
    </location>
</feature>
<evidence type="ECO:0000259" key="4">
    <source>
        <dbReference type="Pfam" id="PF26640"/>
    </source>
</evidence>